<proteinExistence type="predicted"/>
<keyword evidence="1" id="KW-0812">Transmembrane</keyword>
<dbReference type="HOGENOM" id="CLU_2862872_0_0_9"/>
<dbReference type="STRING" id="500635.MITSMUL_04172"/>
<reference evidence="2" key="1">
    <citation type="submission" date="2009-09" db="EMBL/GenBank/DDBJ databases">
        <authorList>
            <person name="Weinstock G."/>
            <person name="Sodergren E."/>
            <person name="Clifton S."/>
            <person name="Fulton L."/>
            <person name="Fulton B."/>
            <person name="Courtney L."/>
            <person name="Fronick C."/>
            <person name="Harrison M."/>
            <person name="Strong C."/>
            <person name="Farmer C."/>
            <person name="Delahaunty K."/>
            <person name="Markovic C."/>
            <person name="Hall O."/>
            <person name="Minx P."/>
            <person name="Tomlinson C."/>
            <person name="Mitreva M."/>
            <person name="Nelson J."/>
            <person name="Hou S."/>
            <person name="Wollam A."/>
            <person name="Pepin K.H."/>
            <person name="Johnson M."/>
            <person name="Bhonagiri V."/>
            <person name="Nash W.E."/>
            <person name="Warren W."/>
            <person name="Chinwalla A."/>
            <person name="Mardis E.R."/>
            <person name="Wilson R.K."/>
        </authorList>
    </citation>
    <scope>NUCLEOTIDE SEQUENCE [LARGE SCALE GENOMIC DNA]</scope>
    <source>
        <strain evidence="2">DSM 20544</strain>
    </source>
</reference>
<protein>
    <recommendedName>
        <fullName evidence="4">Flp/Fap pilin component</fullName>
    </recommendedName>
</protein>
<accession>C9KLT8</accession>
<keyword evidence="1" id="KW-1133">Transmembrane helix</keyword>
<evidence type="ECO:0000256" key="1">
    <source>
        <dbReference type="SAM" id="Phobius"/>
    </source>
</evidence>
<gene>
    <name evidence="2" type="ORF">MITSMUL_04172</name>
</gene>
<evidence type="ECO:0000313" key="2">
    <source>
        <dbReference type="EMBL" id="EEX69102.1"/>
    </source>
</evidence>
<keyword evidence="3" id="KW-1185">Reference proteome</keyword>
<name>C9KLT8_9FIRM</name>
<dbReference type="AlphaFoldDB" id="C9KLT8"/>
<comment type="caution">
    <text evidence="2">The sequence shown here is derived from an EMBL/GenBank/DDBJ whole genome shotgun (WGS) entry which is preliminary data.</text>
</comment>
<sequence>MSLISLLSYMKRRYLSERGQGIVEYALLLIFLIGIFAFFMSPYFRLRYRLIYLQIIGEINKIVS</sequence>
<dbReference type="Proteomes" id="UP000003671">
    <property type="component" value="Unassembled WGS sequence"/>
</dbReference>
<dbReference type="EMBL" id="ABWK02000012">
    <property type="protein sequence ID" value="EEX69102.1"/>
    <property type="molecule type" value="Genomic_DNA"/>
</dbReference>
<organism evidence="2 3">
    <name type="scientific">Mitsuokella multacida DSM 20544</name>
    <dbReference type="NCBI Taxonomy" id="500635"/>
    <lineage>
        <taxon>Bacteria</taxon>
        <taxon>Bacillati</taxon>
        <taxon>Bacillota</taxon>
        <taxon>Negativicutes</taxon>
        <taxon>Selenomonadales</taxon>
        <taxon>Selenomonadaceae</taxon>
        <taxon>Mitsuokella</taxon>
    </lineage>
</organism>
<evidence type="ECO:0008006" key="4">
    <source>
        <dbReference type="Google" id="ProtNLM"/>
    </source>
</evidence>
<evidence type="ECO:0000313" key="3">
    <source>
        <dbReference type="Proteomes" id="UP000003671"/>
    </source>
</evidence>
<feature type="transmembrane region" description="Helical" evidence="1">
    <location>
        <begin position="21"/>
        <end position="44"/>
    </location>
</feature>
<keyword evidence="1" id="KW-0472">Membrane</keyword>